<dbReference type="Gene3D" id="2.160.20.20">
    <property type="match status" value="1"/>
</dbReference>
<evidence type="ECO:0000259" key="2">
    <source>
        <dbReference type="PROSITE" id="PS51272"/>
    </source>
</evidence>
<feature type="domain" description="SLH" evidence="2">
    <location>
        <begin position="1227"/>
        <end position="1289"/>
    </location>
</feature>
<dbReference type="SUPFAM" id="SSF49478">
    <property type="entry name" value="Cna protein B-type domain"/>
    <property type="match status" value="4"/>
</dbReference>
<keyword evidence="4" id="KW-1185">Reference proteome</keyword>
<sequence>MVDFIGRNRIIRCLIVTLVLLTAFARPGLAADYNVSDEAGLRQAVANATSGDIITITGDLTLTKPLVIDKKTLTLKGMGILSANVGLKDSNESVSNTLLIVKGGEVVVDGLTLDGKDVNRAIHATDAKLTLKGATITKGCPGGDASENPGGGVLLRGGSLTATDSHFSNNRPGTNATLSKPENAVSGAAIYTTDAETTIAIHGGSFTDNTVPAYGHGAAIYQAKGSLNIMGTAFSGNSGYLASDDQGTQGACVHIRQDVTATIKNVDVKVAKGFNTGGFLRSYAGTVDISGSKFTIDSLGDSYAISGGALCFEGGTSKVTNCEFTTTGSKSKVAYAGGFIDIVGTGTHTIESNKMTGYGIGNGKEIASFGGAISLEEKSGTGTDKPNLTIKNNKIDGISVSDNGGAIAIGTHRGKIIPADVTLSGNKITNVGTLYWGNRAGGGIFVGPEAKVTMSGDTLTASRSVLGGGIYNEGDLIISGGATLTGGMAAALGGEIYNDGLLTVDDATVTGDFVGGASWNMSPHPNKPNEYGGVNIYAARNVTITPKATLTAGKDLRVLDGQSMILLTGPLTKEIDVSISEASTKEGDSYPENISRKVGYVIAEGKNYTPAKGDAHFLHYIGKAKADEPSHYTNQVRAGFSDDTSIGEWDFVLSPQNKVVLGQRAELIFDGNGGTFDGQATDTKDYTFYSSEDPFADKTNMKAEKTPTKEGYQFVGWAADQKAAFESADAYLGANVNKFDDSKSYMSLQAKQTGPITDILNPYTTTVYALWVKQIDIPVNKVWGEGTKDEQKQEVKLTLTGGKAPVSLTLNEANGWSGKFEKVDTIAVNGGTDGKDAKITNYSVSEASINGFTSKTMGNATEGFTVTNTQIKETVDISVTKVWKDESGKDTTPTGVTATIKLLADGADAKKTLTFTGNETQKFEKLPKKNEQGAVITYTISEEPVSGYETPVTSGDATNGFTVTNKKTPETVDISVNKKWVDAEESDKVDVTVNLLANGQATEKAVTLNANNQWAGTFEDLAKNDENGDAITYTVTENAVEGFRSKVTGDVANGFTVTNTKINPIPEDKVNVQVTKVWSGAEESDKVPVTITLKTNGEATDKTVILNANNQWTGTFEGLPKNDENGNAITYTVSENAVKGFTSKVTGNVTDGFTITNTKNKPNPPTEKVITKYVDEQGNDLIKPKDGENPKENISGYKYVKTEKTTEGKETTIRHIYKKVERRSHGGGGSAFWNTKPVPDDGLLNKEDHKAYMFGYPDSTFLPNRNMTREEVTAMFARLLKDYPKERRSYVIPYNDVTASDWSYEAIGFMTEKGIVKGYEDGSFKPTEAISRAEFAAMAARFDKLVDGRGNPFFDVPDSHWALSSINSAAAKGWVSGYPDGSFKPERKITRSEVVSISNIMLDRFADKDFVRNHLGEMIEFTDLTEVNWAYFPIMEATNGHDYTRKAAEKEEDWSRLNGEEFRFPLLYRK</sequence>
<name>A0A1G6WEJ4_PEPNI</name>
<dbReference type="InterPro" id="IPR012332">
    <property type="entry name" value="Autotransporter_pectin_lyase_C"/>
</dbReference>
<dbReference type="PANTHER" id="PTHR43308">
    <property type="entry name" value="OUTER MEMBRANE PROTEIN ALPHA-RELATED"/>
    <property type="match status" value="1"/>
</dbReference>
<feature type="domain" description="SLH" evidence="2">
    <location>
        <begin position="1354"/>
        <end position="1412"/>
    </location>
</feature>
<dbReference type="InterPro" id="IPR042229">
    <property type="entry name" value="Listeria/Bacterioides_rpt_sf"/>
</dbReference>
<dbReference type="OrthoDB" id="2085385at2"/>
<dbReference type="Gene3D" id="2.60.40.4270">
    <property type="entry name" value="Listeria-Bacteroides repeat domain"/>
    <property type="match status" value="1"/>
</dbReference>
<dbReference type="PROSITE" id="PS51272">
    <property type="entry name" value="SLH"/>
    <property type="match status" value="3"/>
</dbReference>
<evidence type="ECO:0000313" key="4">
    <source>
        <dbReference type="Proteomes" id="UP000198995"/>
    </source>
</evidence>
<protein>
    <submittedName>
        <fullName evidence="3">Surface protein repeat SSSPR-51</fullName>
    </submittedName>
</protein>
<dbReference type="InterPro" id="IPR001119">
    <property type="entry name" value="SLH_dom"/>
</dbReference>
<gene>
    <name evidence="3" type="ORF">SAMN04489866_10527</name>
</gene>
<dbReference type="STRING" id="2741.SAMN04489866_10527"/>
<dbReference type="CDD" id="cd00222">
    <property type="entry name" value="CollagenBindB"/>
    <property type="match status" value="3"/>
</dbReference>
<dbReference type="Pfam" id="PF05738">
    <property type="entry name" value="Cna_B"/>
    <property type="match status" value="4"/>
</dbReference>
<evidence type="ECO:0000256" key="1">
    <source>
        <dbReference type="ARBA" id="ARBA00022737"/>
    </source>
</evidence>
<dbReference type="Pfam" id="PF18877">
    <property type="entry name" value="SSSPR-51"/>
    <property type="match status" value="1"/>
</dbReference>
<reference evidence="3 4" key="1">
    <citation type="submission" date="2016-10" db="EMBL/GenBank/DDBJ databases">
        <authorList>
            <person name="de Groot N.N."/>
        </authorList>
    </citation>
    <scope>NUCLEOTIDE SEQUENCE [LARGE SCALE GENOMIC DNA]</scope>
    <source>
        <strain evidence="3 4">DSM 20475</strain>
    </source>
</reference>
<evidence type="ECO:0000313" key="3">
    <source>
        <dbReference type="EMBL" id="SDD64219.1"/>
    </source>
</evidence>
<dbReference type="Gene3D" id="2.60.40.1140">
    <property type="entry name" value="Collagen-binding surface protein Cna, B-type domain"/>
    <property type="match status" value="4"/>
</dbReference>
<dbReference type="PANTHER" id="PTHR43308:SF5">
    <property type="entry name" value="S-LAYER PROTEIN _ PEPTIDOGLYCAN ENDO-BETA-N-ACETYLGLUCOSAMINIDASE"/>
    <property type="match status" value="1"/>
</dbReference>
<dbReference type="Proteomes" id="UP000198995">
    <property type="component" value="Unassembled WGS sequence"/>
</dbReference>
<accession>A0A1G6WEJ4</accession>
<keyword evidence="1" id="KW-0677">Repeat</keyword>
<dbReference type="Pfam" id="PF00395">
    <property type="entry name" value="SLH"/>
    <property type="match status" value="3"/>
</dbReference>
<dbReference type="SUPFAM" id="SSF51126">
    <property type="entry name" value="Pectin lyase-like"/>
    <property type="match status" value="2"/>
</dbReference>
<organism evidence="3 4">
    <name type="scientific">Peptococcus niger</name>
    <dbReference type="NCBI Taxonomy" id="2741"/>
    <lineage>
        <taxon>Bacteria</taxon>
        <taxon>Bacillati</taxon>
        <taxon>Bacillota</taxon>
        <taxon>Clostridia</taxon>
        <taxon>Eubacteriales</taxon>
        <taxon>Peptococcaceae</taxon>
        <taxon>Peptococcus</taxon>
    </lineage>
</organism>
<dbReference type="InterPro" id="IPR011050">
    <property type="entry name" value="Pectin_lyase_fold/virulence"/>
</dbReference>
<dbReference type="RefSeq" id="WP_091791705.1">
    <property type="nucleotide sequence ID" value="NZ_FNAF01000005.1"/>
</dbReference>
<dbReference type="NCBIfam" id="TIGR04308">
    <property type="entry name" value="repeat_SSSPR51"/>
    <property type="match status" value="1"/>
</dbReference>
<dbReference type="InterPro" id="IPR051465">
    <property type="entry name" value="Cell_Envelope_Struct_Comp"/>
</dbReference>
<dbReference type="InterPro" id="IPR027579">
    <property type="entry name" value="SSSPR51_Rpt"/>
</dbReference>
<proteinExistence type="predicted"/>
<dbReference type="InterPro" id="IPR008454">
    <property type="entry name" value="Collagen-bd_Cna-like_B-typ_dom"/>
</dbReference>
<dbReference type="EMBL" id="FNAF01000005">
    <property type="protein sequence ID" value="SDD64219.1"/>
    <property type="molecule type" value="Genomic_DNA"/>
</dbReference>
<feature type="domain" description="SLH" evidence="2">
    <location>
        <begin position="1290"/>
        <end position="1353"/>
    </location>
</feature>